<accession>A0A087TW16</accession>
<dbReference type="EMBL" id="KK117010">
    <property type="protein sequence ID" value="KFM69305.1"/>
    <property type="molecule type" value="Genomic_DNA"/>
</dbReference>
<name>A0A087TW16_STEMI</name>
<proteinExistence type="predicted"/>
<sequence>MRQKPTVVRSPRELLTKEMVLQSSITASSSQENNKKNTVLPKSSVALSAQDTIKKEAVLPKPMIVRSPWDLIEKTGMFSKATVLCSPQGVIKKEPAVHVSGTVSKTFKHSPAEVELLQKLNEVWQRNLEYKKKIKSLNQARRRHDRTIRHLKALLKDLKKKTAVNDESSDDDDDDDDQKISSESILTPDGTIALQIIKI</sequence>
<keyword evidence="3" id="KW-1185">Reference proteome</keyword>
<evidence type="ECO:0000313" key="2">
    <source>
        <dbReference type="EMBL" id="KFM69305.1"/>
    </source>
</evidence>
<dbReference type="Proteomes" id="UP000054359">
    <property type="component" value="Unassembled WGS sequence"/>
</dbReference>
<dbReference type="AlphaFoldDB" id="A0A087TW16"/>
<feature type="non-terminal residue" evidence="2">
    <location>
        <position position="199"/>
    </location>
</feature>
<dbReference type="OrthoDB" id="10367622at2759"/>
<protein>
    <submittedName>
        <fullName evidence="2">Uncharacterized protein</fullName>
    </submittedName>
</protein>
<organism evidence="2 3">
    <name type="scientific">Stegodyphus mimosarum</name>
    <name type="common">African social velvet spider</name>
    <dbReference type="NCBI Taxonomy" id="407821"/>
    <lineage>
        <taxon>Eukaryota</taxon>
        <taxon>Metazoa</taxon>
        <taxon>Ecdysozoa</taxon>
        <taxon>Arthropoda</taxon>
        <taxon>Chelicerata</taxon>
        <taxon>Arachnida</taxon>
        <taxon>Araneae</taxon>
        <taxon>Araneomorphae</taxon>
        <taxon>Entelegynae</taxon>
        <taxon>Eresoidea</taxon>
        <taxon>Eresidae</taxon>
        <taxon>Stegodyphus</taxon>
    </lineage>
</organism>
<reference evidence="2 3" key="1">
    <citation type="submission" date="2013-11" db="EMBL/GenBank/DDBJ databases">
        <title>Genome sequencing of Stegodyphus mimosarum.</title>
        <authorList>
            <person name="Bechsgaard J."/>
        </authorList>
    </citation>
    <scope>NUCLEOTIDE SEQUENCE [LARGE SCALE GENOMIC DNA]</scope>
</reference>
<gene>
    <name evidence="2" type="ORF">X975_03073</name>
</gene>
<evidence type="ECO:0000313" key="3">
    <source>
        <dbReference type="Proteomes" id="UP000054359"/>
    </source>
</evidence>
<feature type="region of interest" description="Disordered" evidence="1">
    <location>
        <begin position="162"/>
        <end position="184"/>
    </location>
</feature>
<evidence type="ECO:0000256" key="1">
    <source>
        <dbReference type="SAM" id="MobiDB-lite"/>
    </source>
</evidence>
<feature type="compositionally biased region" description="Acidic residues" evidence="1">
    <location>
        <begin position="167"/>
        <end position="177"/>
    </location>
</feature>